<dbReference type="EnsemblMetazoa" id="XM_019997985.1">
    <property type="protein sequence ID" value="XP_019853544.1"/>
    <property type="gene ID" value="LOC109582921"/>
</dbReference>
<protein>
    <submittedName>
        <fullName evidence="1">Uncharacterized protein</fullName>
    </submittedName>
</protein>
<reference evidence="2" key="1">
    <citation type="journal article" date="2010" name="Nature">
        <title>The Amphimedon queenslandica genome and the evolution of animal complexity.</title>
        <authorList>
            <person name="Srivastava M."/>
            <person name="Simakov O."/>
            <person name="Chapman J."/>
            <person name="Fahey B."/>
            <person name="Gauthier M.E."/>
            <person name="Mitros T."/>
            <person name="Richards G.S."/>
            <person name="Conaco C."/>
            <person name="Dacre M."/>
            <person name="Hellsten U."/>
            <person name="Larroux C."/>
            <person name="Putnam N.H."/>
            <person name="Stanke M."/>
            <person name="Adamska M."/>
            <person name="Darling A."/>
            <person name="Degnan S.M."/>
            <person name="Oakley T.H."/>
            <person name="Plachetzki D.C."/>
            <person name="Zhai Y."/>
            <person name="Adamski M."/>
            <person name="Calcino A."/>
            <person name="Cummins S.F."/>
            <person name="Goodstein D.M."/>
            <person name="Harris C."/>
            <person name="Jackson D.J."/>
            <person name="Leys S.P."/>
            <person name="Shu S."/>
            <person name="Woodcroft B.J."/>
            <person name="Vervoort M."/>
            <person name="Kosik K.S."/>
            <person name="Manning G."/>
            <person name="Degnan B.M."/>
            <person name="Rokhsar D.S."/>
        </authorList>
    </citation>
    <scope>NUCLEOTIDE SEQUENCE [LARGE SCALE GENOMIC DNA]</scope>
</reference>
<name>A0AAN0J947_AMPQE</name>
<reference evidence="1" key="2">
    <citation type="submission" date="2024-06" db="UniProtKB">
        <authorList>
            <consortium name="EnsemblMetazoa"/>
        </authorList>
    </citation>
    <scope>IDENTIFICATION</scope>
</reference>
<dbReference type="GeneID" id="109582921"/>
<sequence>MQMSFQRHMLPVSFRGKVTKRPATQDQDCFLLYPSEDLSNLWVNLNNKIVMRRLGFHDTRNSSYPSVVFNCMYDDRSELPHLRKLYSLLTFRNRSTACYPLEYWASCGGHPAARNRSLEIY</sequence>
<accession>A0AAN0J947</accession>
<dbReference type="AlphaFoldDB" id="A0AAN0J947"/>
<proteinExistence type="predicted"/>
<organism evidence="1 2">
    <name type="scientific">Amphimedon queenslandica</name>
    <name type="common">Sponge</name>
    <dbReference type="NCBI Taxonomy" id="400682"/>
    <lineage>
        <taxon>Eukaryota</taxon>
        <taxon>Metazoa</taxon>
        <taxon>Porifera</taxon>
        <taxon>Demospongiae</taxon>
        <taxon>Heteroscleromorpha</taxon>
        <taxon>Haplosclerida</taxon>
        <taxon>Niphatidae</taxon>
        <taxon>Amphimedon</taxon>
    </lineage>
</organism>
<evidence type="ECO:0000313" key="1">
    <source>
        <dbReference type="EnsemblMetazoa" id="XP_019853544.1"/>
    </source>
</evidence>
<dbReference type="Proteomes" id="UP000007879">
    <property type="component" value="Unassembled WGS sequence"/>
</dbReference>
<evidence type="ECO:0000313" key="2">
    <source>
        <dbReference type="Proteomes" id="UP000007879"/>
    </source>
</evidence>
<keyword evidence="2" id="KW-1185">Reference proteome</keyword>
<dbReference type="RefSeq" id="XP_019853544.1">
    <property type="nucleotide sequence ID" value="XM_019997985.1"/>
</dbReference>
<dbReference type="KEGG" id="aqu:109582921"/>